<dbReference type="InterPro" id="IPR000214">
    <property type="entry name" value="Znf_DNA_glyclase/AP_lyase"/>
</dbReference>
<evidence type="ECO:0000256" key="14">
    <source>
        <dbReference type="ARBA" id="ARBA00044632"/>
    </source>
</evidence>
<evidence type="ECO:0000256" key="4">
    <source>
        <dbReference type="ARBA" id="ARBA00022723"/>
    </source>
</evidence>
<dbReference type="InterPro" id="IPR010979">
    <property type="entry name" value="Ribosomal_uS13-like_H2TH"/>
</dbReference>
<evidence type="ECO:0000256" key="6">
    <source>
        <dbReference type="ARBA" id="ARBA00022771"/>
    </source>
</evidence>
<keyword evidence="11" id="KW-0456">Lyase</keyword>
<sequence>MPEGHTLYRLAREQQQTFAGRPVHVTSPQGRFAAGAALLDGRVLREVFSYGKHLFADFGGDTLHVHLGLYGTFVGGTGDPPPVKGALRMRWTAEGSDGAVVWTDLRGPTACEVLAEPEVQAILDRLGPDPLRPRADGAVAHRRISGSRTAIGALLMDQSVLAGVGNVYRAELLFRHGVSPFRPGRDVDAALWQAMWADLVTLMRSGVRMGRIVTTRPEDRARKRGAVQRDDAHYVYRRTGLPCRVCGTGIRTEVMVGRNLYWCPVCQAV</sequence>
<dbReference type="GO" id="GO:0000703">
    <property type="term" value="F:oxidized pyrimidine nucleobase lesion DNA N-glycosylase activity"/>
    <property type="evidence" value="ECO:0007669"/>
    <property type="project" value="TreeGrafter"/>
</dbReference>
<dbReference type="InterPro" id="IPR015887">
    <property type="entry name" value="DNA_glyclase_Znf_dom_DNA_BS"/>
</dbReference>
<keyword evidence="8" id="KW-0862">Zinc</keyword>
<dbReference type="SUPFAM" id="SSF46946">
    <property type="entry name" value="S13-like H2TH domain"/>
    <property type="match status" value="1"/>
</dbReference>
<keyword evidence="18" id="KW-1185">Reference proteome</keyword>
<dbReference type="Pfam" id="PF06827">
    <property type="entry name" value="zf-FPG_IleRS"/>
    <property type="match status" value="1"/>
</dbReference>
<dbReference type="PANTHER" id="PTHR42697">
    <property type="entry name" value="ENDONUCLEASE 8"/>
    <property type="match status" value="1"/>
</dbReference>
<dbReference type="SUPFAM" id="SSF81624">
    <property type="entry name" value="N-terminal domain of MutM-like DNA repair proteins"/>
    <property type="match status" value="1"/>
</dbReference>
<dbReference type="OrthoDB" id="9800855at2"/>
<dbReference type="InterPro" id="IPR015886">
    <property type="entry name" value="H2TH_FPG"/>
</dbReference>
<evidence type="ECO:0000313" key="17">
    <source>
        <dbReference type="EMBL" id="SOE00943.1"/>
    </source>
</evidence>
<dbReference type="GO" id="GO:0006284">
    <property type="term" value="P:base-excision repair"/>
    <property type="evidence" value="ECO:0007669"/>
    <property type="project" value="InterPro"/>
</dbReference>
<dbReference type="FunFam" id="1.10.8.50:FF:000003">
    <property type="entry name" value="Formamidopyrimidine-DNA glycosylase"/>
    <property type="match status" value="1"/>
</dbReference>
<dbReference type="CDD" id="cd08970">
    <property type="entry name" value="AcNei1_N"/>
    <property type="match status" value="1"/>
</dbReference>
<accession>A0A286GZJ2</accession>
<dbReference type="SMART" id="SM00898">
    <property type="entry name" value="Fapy_DNA_glyco"/>
    <property type="match status" value="1"/>
</dbReference>
<comment type="similarity">
    <text evidence="2">Belongs to the FPG family.</text>
</comment>
<dbReference type="GO" id="GO:0140078">
    <property type="term" value="F:class I DNA-(apurinic or apyrimidinic site) endonuclease activity"/>
    <property type="evidence" value="ECO:0007669"/>
    <property type="project" value="UniProtKB-EC"/>
</dbReference>
<dbReference type="SMART" id="SM01232">
    <property type="entry name" value="H2TH"/>
    <property type="match status" value="1"/>
</dbReference>
<dbReference type="Proteomes" id="UP000219482">
    <property type="component" value="Unassembled WGS sequence"/>
</dbReference>
<organism evidence="17 18">
    <name type="scientific">Blastococcus haudaquaticus</name>
    <dbReference type="NCBI Taxonomy" id="1938745"/>
    <lineage>
        <taxon>Bacteria</taxon>
        <taxon>Bacillati</taxon>
        <taxon>Actinomycetota</taxon>
        <taxon>Actinomycetes</taxon>
        <taxon>Geodermatophilales</taxon>
        <taxon>Geodermatophilaceae</taxon>
        <taxon>Blastococcus</taxon>
    </lineage>
</organism>
<evidence type="ECO:0000259" key="16">
    <source>
        <dbReference type="PROSITE" id="PS51066"/>
    </source>
</evidence>
<evidence type="ECO:0000256" key="3">
    <source>
        <dbReference type="ARBA" id="ARBA00012720"/>
    </source>
</evidence>
<dbReference type="InterPro" id="IPR035937">
    <property type="entry name" value="FPG_N"/>
</dbReference>
<keyword evidence="13" id="KW-0326">Glycosidase</keyword>
<dbReference type="EMBL" id="OCNK01000003">
    <property type="protein sequence ID" value="SOE00943.1"/>
    <property type="molecule type" value="Genomic_DNA"/>
</dbReference>
<evidence type="ECO:0000313" key="18">
    <source>
        <dbReference type="Proteomes" id="UP000219482"/>
    </source>
</evidence>
<evidence type="ECO:0000256" key="11">
    <source>
        <dbReference type="ARBA" id="ARBA00023239"/>
    </source>
</evidence>
<proteinExistence type="inferred from homology"/>
<gene>
    <name evidence="17" type="ORF">SAMN06272739_2876</name>
</gene>
<dbReference type="EC" id="4.2.99.18" evidence="3"/>
<dbReference type="AlphaFoldDB" id="A0A286GZJ2"/>
<dbReference type="GO" id="GO:0003684">
    <property type="term" value="F:damaged DNA binding"/>
    <property type="evidence" value="ECO:0007669"/>
    <property type="project" value="InterPro"/>
</dbReference>
<evidence type="ECO:0000256" key="1">
    <source>
        <dbReference type="ARBA" id="ARBA00001947"/>
    </source>
</evidence>
<keyword evidence="17" id="KW-0255">Endonuclease</keyword>
<evidence type="ECO:0000256" key="15">
    <source>
        <dbReference type="PROSITE-ProRule" id="PRU00391"/>
    </source>
</evidence>
<protein>
    <recommendedName>
        <fullName evidence="3">DNA-(apurinic or apyrimidinic site) lyase</fullName>
        <ecNumber evidence="3">4.2.99.18</ecNumber>
    </recommendedName>
</protein>
<dbReference type="PROSITE" id="PS51066">
    <property type="entry name" value="ZF_FPG_2"/>
    <property type="match status" value="1"/>
</dbReference>
<dbReference type="InterPro" id="IPR010663">
    <property type="entry name" value="Znf_FPG/IleRS"/>
</dbReference>
<dbReference type="Gene3D" id="3.20.190.10">
    <property type="entry name" value="MutM-like, N-terminal"/>
    <property type="match status" value="1"/>
</dbReference>
<keyword evidence="12" id="KW-0511">Multifunctional enzyme</keyword>
<evidence type="ECO:0000256" key="5">
    <source>
        <dbReference type="ARBA" id="ARBA00022763"/>
    </source>
</evidence>
<dbReference type="PROSITE" id="PS01242">
    <property type="entry name" value="ZF_FPG_1"/>
    <property type="match status" value="1"/>
</dbReference>
<feature type="domain" description="FPG-type" evidence="16">
    <location>
        <begin position="234"/>
        <end position="268"/>
    </location>
</feature>
<dbReference type="GO" id="GO:0003690">
    <property type="term" value="F:double-stranded DNA binding"/>
    <property type="evidence" value="ECO:0007669"/>
    <property type="project" value="UniProtKB-ARBA"/>
</dbReference>
<reference evidence="18" key="1">
    <citation type="submission" date="2017-09" db="EMBL/GenBank/DDBJ databases">
        <authorList>
            <person name="Varghese N."/>
            <person name="Submissions S."/>
        </authorList>
    </citation>
    <scope>NUCLEOTIDE SEQUENCE [LARGE SCALE GENOMIC DNA]</scope>
    <source>
        <strain evidence="18">DSM 44270</strain>
    </source>
</reference>
<comment type="cofactor">
    <cofactor evidence="1">
        <name>Zn(2+)</name>
        <dbReference type="ChEBI" id="CHEBI:29105"/>
    </cofactor>
</comment>
<dbReference type="PANTHER" id="PTHR42697:SF3">
    <property type="entry name" value="ENDONUCLEASE 8 1"/>
    <property type="match status" value="1"/>
</dbReference>
<keyword evidence="10" id="KW-0234">DNA repair</keyword>
<evidence type="ECO:0000256" key="9">
    <source>
        <dbReference type="ARBA" id="ARBA00023125"/>
    </source>
</evidence>
<keyword evidence="9" id="KW-0238">DNA-binding</keyword>
<keyword evidence="5" id="KW-0227">DNA damage</keyword>
<evidence type="ECO:0000256" key="10">
    <source>
        <dbReference type="ARBA" id="ARBA00023204"/>
    </source>
</evidence>
<dbReference type="GO" id="GO:0008270">
    <property type="term" value="F:zinc ion binding"/>
    <property type="evidence" value="ECO:0007669"/>
    <property type="project" value="UniProtKB-KW"/>
</dbReference>
<name>A0A286GZJ2_9ACTN</name>
<evidence type="ECO:0000256" key="8">
    <source>
        <dbReference type="ARBA" id="ARBA00022833"/>
    </source>
</evidence>
<dbReference type="SUPFAM" id="SSF57716">
    <property type="entry name" value="Glucocorticoid receptor-like (DNA-binding domain)"/>
    <property type="match status" value="1"/>
</dbReference>
<keyword evidence="7" id="KW-0378">Hydrolase</keyword>
<keyword evidence="6 15" id="KW-0863">Zinc-finger</keyword>
<keyword evidence="17" id="KW-0540">Nuclease</keyword>
<dbReference type="Gene3D" id="1.10.8.50">
    <property type="match status" value="1"/>
</dbReference>
<evidence type="ECO:0000256" key="13">
    <source>
        <dbReference type="ARBA" id="ARBA00023295"/>
    </source>
</evidence>
<dbReference type="InterPro" id="IPR012319">
    <property type="entry name" value="FPG_cat"/>
</dbReference>
<dbReference type="RefSeq" id="WP_097184557.1">
    <property type="nucleotide sequence ID" value="NZ_OCNK01000003.1"/>
</dbReference>
<evidence type="ECO:0000256" key="2">
    <source>
        <dbReference type="ARBA" id="ARBA00009409"/>
    </source>
</evidence>
<evidence type="ECO:0000256" key="12">
    <source>
        <dbReference type="ARBA" id="ARBA00023268"/>
    </source>
</evidence>
<evidence type="ECO:0000256" key="7">
    <source>
        <dbReference type="ARBA" id="ARBA00022801"/>
    </source>
</evidence>
<dbReference type="Pfam" id="PF01149">
    <property type="entry name" value="Fapy_DNA_glyco"/>
    <property type="match status" value="1"/>
</dbReference>
<dbReference type="Pfam" id="PF06831">
    <property type="entry name" value="H2TH"/>
    <property type="match status" value="1"/>
</dbReference>
<dbReference type="GO" id="GO:0008534">
    <property type="term" value="F:oxidized purine nucleobase lesion DNA N-glycosylase activity"/>
    <property type="evidence" value="ECO:0007669"/>
    <property type="project" value="UniProtKB-ARBA"/>
</dbReference>
<comment type="catalytic activity">
    <reaction evidence="14">
        <text>2'-deoxyribonucleotide-(2'-deoxyribose 5'-phosphate)-2'-deoxyribonucleotide-DNA = a 3'-end 2'-deoxyribonucleotide-(2,3-dehydro-2,3-deoxyribose 5'-phosphate)-DNA + a 5'-end 5'-phospho-2'-deoxyribonucleoside-DNA + H(+)</text>
        <dbReference type="Rhea" id="RHEA:66592"/>
        <dbReference type="Rhea" id="RHEA-COMP:13180"/>
        <dbReference type="Rhea" id="RHEA-COMP:16897"/>
        <dbReference type="Rhea" id="RHEA-COMP:17067"/>
        <dbReference type="ChEBI" id="CHEBI:15378"/>
        <dbReference type="ChEBI" id="CHEBI:136412"/>
        <dbReference type="ChEBI" id="CHEBI:157695"/>
        <dbReference type="ChEBI" id="CHEBI:167181"/>
        <dbReference type="EC" id="4.2.99.18"/>
    </reaction>
</comment>
<dbReference type="GO" id="GO:0006979">
    <property type="term" value="P:response to oxidative stress"/>
    <property type="evidence" value="ECO:0007669"/>
    <property type="project" value="UniProtKB-ARBA"/>
</dbReference>
<keyword evidence="4" id="KW-0479">Metal-binding</keyword>